<evidence type="ECO:0000313" key="5">
    <source>
        <dbReference type="EMBL" id="GAA3002360.1"/>
    </source>
</evidence>
<accession>A0ABP6KGG8</accession>
<dbReference type="SMART" id="SM00342">
    <property type="entry name" value="HTH_ARAC"/>
    <property type="match status" value="1"/>
</dbReference>
<dbReference type="InterPro" id="IPR010499">
    <property type="entry name" value="AraC_E-bd"/>
</dbReference>
<dbReference type="SMART" id="SM00871">
    <property type="entry name" value="AraC_E_bind"/>
    <property type="match status" value="1"/>
</dbReference>
<dbReference type="PROSITE" id="PS01124">
    <property type="entry name" value="HTH_ARAC_FAMILY_2"/>
    <property type="match status" value="1"/>
</dbReference>
<reference evidence="6" key="1">
    <citation type="journal article" date="2019" name="Int. J. Syst. Evol. Microbiol.">
        <title>The Global Catalogue of Microorganisms (GCM) 10K type strain sequencing project: providing services to taxonomists for standard genome sequencing and annotation.</title>
        <authorList>
            <consortium name="The Broad Institute Genomics Platform"/>
            <consortium name="The Broad Institute Genome Sequencing Center for Infectious Disease"/>
            <person name="Wu L."/>
            <person name="Ma J."/>
        </authorList>
    </citation>
    <scope>NUCLEOTIDE SEQUENCE [LARGE SCALE GENOMIC DNA]</scope>
    <source>
        <strain evidence="6">JCM 3106</strain>
    </source>
</reference>
<evidence type="ECO:0000256" key="3">
    <source>
        <dbReference type="ARBA" id="ARBA00023163"/>
    </source>
</evidence>
<dbReference type="Pfam" id="PF06445">
    <property type="entry name" value="GyrI-like"/>
    <property type="match status" value="1"/>
</dbReference>
<sequence>MLERLNQAMEHIELHLDRTVEVEEVARIAATSEYHLRRMFSALAGIPLSEYIRRRRLTLAGAEVLAGRETLLEIAVRYGYGSGEAFARAFRAMHGIGPGEARRTGAALNSQSRMSFRLTVEGRSSMRYRVVDKTGFTVVGLRTRVPLVHAGPNQAIIDFVRGIDPRTLERLEELSDQEPHGIVAICDDLDPSRAEGTDLDYYQGVITSMAAPEGMTTLAVPAGTWAVFTTSGPVPQAIQELWRDVFTEWFPSNPYRTRTGPEILSVRLSPERTEADAELWLPVEPEHG</sequence>
<dbReference type="SUPFAM" id="SSF55136">
    <property type="entry name" value="Probable bacterial effector-binding domain"/>
    <property type="match status" value="1"/>
</dbReference>
<protein>
    <submittedName>
        <fullName evidence="5">AraC family transcriptional regulator</fullName>
    </submittedName>
</protein>
<dbReference type="InterPro" id="IPR011256">
    <property type="entry name" value="Reg_factor_effector_dom_sf"/>
</dbReference>
<dbReference type="Gene3D" id="1.10.10.60">
    <property type="entry name" value="Homeodomain-like"/>
    <property type="match status" value="2"/>
</dbReference>
<keyword evidence="1" id="KW-0805">Transcription regulation</keyword>
<dbReference type="Gene3D" id="3.20.80.10">
    <property type="entry name" value="Regulatory factor, effector binding domain"/>
    <property type="match status" value="1"/>
</dbReference>
<organism evidence="5 6">
    <name type="scientific">Streptosporangium longisporum</name>
    <dbReference type="NCBI Taxonomy" id="46187"/>
    <lineage>
        <taxon>Bacteria</taxon>
        <taxon>Bacillati</taxon>
        <taxon>Actinomycetota</taxon>
        <taxon>Actinomycetes</taxon>
        <taxon>Streptosporangiales</taxon>
        <taxon>Streptosporangiaceae</taxon>
        <taxon>Streptosporangium</taxon>
    </lineage>
</organism>
<dbReference type="Proteomes" id="UP001499930">
    <property type="component" value="Unassembled WGS sequence"/>
</dbReference>
<evidence type="ECO:0000313" key="6">
    <source>
        <dbReference type="Proteomes" id="UP001499930"/>
    </source>
</evidence>
<evidence type="ECO:0000259" key="4">
    <source>
        <dbReference type="PROSITE" id="PS01124"/>
    </source>
</evidence>
<dbReference type="InterPro" id="IPR018060">
    <property type="entry name" value="HTH_AraC"/>
</dbReference>
<dbReference type="PANTHER" id="PTHR47504:SF5">
    <property type="entry name" value="RIGHT ORIGIN-BINDING PROTEIN"/>
    <property type="match status" value="1"/>
</dbReference>
<dbReference type="PANTHER" id="PTHR47504">
    <property type="entry name" value="RIGHT ORIGIN-BINDING PROTEIN"/>
    <property type="match status" value="1"/>
</dbReference>
<keyword evidence="6" id="KW-1185">Reference proteome</keyword>
<evidence type="ECO:0000256" key="1">
    <source>
        <dbReference type="ARBA" id="ARBA00023015"/>
    </source>
</evidence>
<proteinExistence type="predicted"/>
<dbReference type="RefSeq" id="WP_344892801.1">
    <property type="nucleotide sequence ID" value="NZ_BAAAWD010000006.1"/>
</dbReference>
<gene>
    <name evidence="5" type="ORF">GCM10017559_24530</name>
</gene>
<feature type="domain" description="HTH araC/xylS-type" evidence="4">
    <location>
        <begin position="6"/>
        <end position="104"/>
    </location>
</feature>
<keyword evidence="3" id="KW-0804">Transcription</keyword>
<name>A0ABP6KGG8_9ACTN</name>
<keyword evidence="2" id="KW-0238">DNA-binding</keyword>
<dbReference type="Pfam" id="PF12833">
    <property type="entry name" value="HTH_18"/>
    <property type="match status" value="1"/>
</dbReference>
<dbReference type="SUPFAM" id="SSF46689">
    <property type="entry name" value="Homeodomain-like"/>
    <property type="match status" value="2"/>
</dbReference>
<dbReference type="InterPro" id="IPR009057">
    <property type="entry name" value="Homeodomain-like_sf"/>
</dbReference>
<evidence type="ECO:0000256" key="2">
    <source>
        <dbReference type="ARBA" id="ARBA00023125"/>
    </source>
</evidence>
<dbReference type="EMBL" id="BAAAWD010000006">
    <property type="protein sequence ID" value="GAA3002360.1"/>
    <property type="molecule type" value="Genomic_DNA"/>
</dbReference>
<dbReference type="InterPro" id="IPR029442">
    <property type="entry name" value="GyrI-like"/>
</dbReference>
<dbReference type="InterPro" id="IPR050959">
    <property type="entry name" value="MarA-like"/>
</dbReference>
<comment type="caution">
    <text evidence="5">The sequence shown here is derived from an EMBL/GenBank/DDBJ whole genome shotgun (WGS) entry which is preliminary data.</text>
</comment>